<accession>A0A2M9CF93</accession>
<name>A0A2M9CF93_9MICO</name>
<evidence type="ECO:0000313" key="1">
    <source>
        <dbReference type="EMBL" id="PJJ70616.1"/>
    </source>
</evidence>
<dbReference type="EMBL" id="PGFF01000001">
    <property type="protein sequence ID" value="PJJ70616.1"/>
    <property type="molecule type" value="Genomic_DNA"/>
</dbReference>
<proteinExistence type="predicted"/>
<keyword evidence="2" id="KW-1185">Reference proteome</keyword>
<comment type="caution">
    <text evidence="1">The sequence shown here is derived from an EMBL/GenBank/DDBJ whole genome shotgun (WGS) entry which is preliminary data.</text>
</comment>
<organism evidence="1 2">
    <name type="scientific">Diaminobutyricimonas aerilata</name>
    <dbReference type="NCBI Taxonomy" id="1162967"/>
    <lineage>
        <taxon>Bacteria</taxon>
        <taxon>Bacillati</taxon>
        <taxon>Actinomycetota</taxon>
        <taxon>Actinomycetes</taxon>
        <taxon>Micrococcales</taxon>
        <taxon>Microbacteriaceae</taxon>
        <taxon>Diaminobutyricimonas</taxon>
    </lineage>
</organism>
<gene>
    <name evidence="1" type="ORF">CLV46_0138</name>
</gene>
<protein>
    <submittedName>
        <fullName evidence="1">Uncharacterized protein</fullName>
    </submittedName>
</protein>
<reference evidence="1 2" key="1">
    <citation type="submission" date="2017-11" db="EMBL/GenBank/DDBJ databases">
        <title>Genomic Encyclopedia of Archaeal and Bacterial Type Strains, Phase II (KMG-II): From Individual Species to Whole Genera.</title>
        <authorList>
            <person name="Goeker M."/>
        </authorList>
    </citation>
    <scope>NUCLEOTIDE SEQUENCE [LARGE SCALE GENOMIC DNA]</scope>
    <source>
        <strain evidence="1 2">DSM 27393</strain>
    </source>
</reference>
<dbReference type="Proteomes" id="UP000228758">
    <property type="component" value="Unassembled WGS sequence"/>
</dbReference>
<sequence length="91" mass="9575">MCEHTDAGHAASPMRVRLASATPSRWRDATVEQVTAGGWIALALLDGGRVWAWHHAALALQPGAPVALHADYDVLATGDARVSVLRAPEVG</sequence>
<dbReference type="AlphaFoldDB" id="A0A2M9CF93"/>
<evidence type="ECO:0000313" key="2">
    <source>
        <dbReference type="Proteomes" id="UP000228758"/>
    </source>
</evidence>